<dbReference type="Proteomes" id="UP000198211">
    <property type="component" value="Unassembled WGS sequence"/>
</dbReference>
<evidence type="ECO:0000313" key="2">
    <source>
        <dbReference type="Proteomes" id="UP000198211"/>
    </source>
</evidence>
<name>A0A225VM07_9STRA</name>
<accession>A0A225VM07</accession>
<organism evidence="1 2">
    <name type="scientific">Phytophthora megakarya</name>
    <dbReference type="NCBI Taxonomy" id="4795"/>
    <lineage>
        <taxon>Eukaryota</taxon>
        <taxon>Sar</taxon>
        <taxon>Stramenopiles</taxon>
        <taxon>Oomycota</taxon>
        <taxon>Peronosporomycetes</taxon>
        <taxon>Peronosporales</taxon>
        <taxon>Peronosporaceae</taxon>
        <taxon>Phytophthora</taxon>
    </lineage>
</organism>
<keyword evidence="2" id="KW-1185">Reference proteome</keyword>
<proteinExistence type="predicted"/>
<comment type="caution">
    <text evidence="1">The sequence shown here is derived from an EMBL/GenBank/DDBJ whole genome shotgun (WGS) entry which is preliminary data.</text>
</comment>
<dbReference type="EMBL" id="NBNE01004247">
    <property type="protein sequence ID" value="OWZ05797.1"/>
    <property type="molecule type" value="Genomic_DNA"/>
</dbReference>
<protein>
    <submittedName>
        <fullName evidence="1">Uncharacterized protein</fullName>
    </submittedName>
</protein>
<dbReference type="AlphaFoldDB" id="A0A225VM07"/>
<sequence length="67" mass="8347">MWLHRPLSDFNFPDRCGNEYHDLVEIRHRRRYHDRLRRREHEKRRRHAEHCLTGLLACFPLLCNPLS</sequence>
<gene>
    <name evidence="1" type="ORF">PHMEG_00022043</name>
</gene>
<reference evidence="2" key="1">
    <citation type="submission" date="2017-03" db="EMBL/GenBank/DDBJ databases">
        <title>Phytopthora megakarya and P. palmivora, two closely related causual agents of cacao black pod achieved similar genome size and gene model numbers by different mechanisms.</title>
        <authorList>
            <person name="Ali S."/>
            <person name="Shao J."/>
            <person name="Larry D.J."/>
            <person name="Kronmiller B."/>
            <person name="Shen D."/>
            <person name="Strem M.D."/>
            <person name="Melnick R.L."/>
            <person name="Guiltinan M.J."/>
            <person name="Tyler B.M."/>
            <person name="Meinhardt L.W."/>
            <person name="Bailey B.A."/>
        </authorList>
    </citation>
    <scope>NUCLEOTIDE SEQUENCE [LARGE SCALE GENOMIC DNA]</scope>
    <source>
        <strain evidence="2">zdho120</strain>
    </source>
</reference>
<evidence type="ECO:0000313" key="1">
    <source>
        <dbReference type="EMBL" id="OWZ05797.1"/>
    </source>
</evidence>